<gene>
    <name evidence="1" type="ORF">FNK824_LOCUS40430</name>
</gene>
<evidence type="ECO:0000313" key="1">
    <source>
        <dbReference type="EMBL" id="CAF4295322.1"/>
    </source>
</evidence>
<dbReference type="Proteomes" id="UP000663874">
    <property type="component" value="Unassembled WGS sequence"/>
</dbReference>
<organism evidence="1 2">
    <name type="scientific">Rotaria sordida</name>
    <dbReference type="NCBI Taxonomy" id="392033"/>
    <lineage>
        <taxon>Eukaryota</taxon>
        <taxon>Metazoa</taxon>
        <taxon>Spiralia</taxon>
        <taxon>Gnathifera</taxon>
        <taxon>Rotifera</taxon>
        <taxon>Eurotatoria</taxon>
        <taxon>Bdelloidea</taxon>
        <taxon>Philodinida</taxon>
        <taxon>Philodinidae</taxon>
        <taxon>Rotaria</taxon>
    </lineage>
</organism>
<reference evidence="1" key="1">
    <citation type="submission" date="2021-02" db="EMBL/GenBank/DDBJ databases">
        <authorList>
            <person name="Nowell W R."/>
        </authorList>
    </citation>
    <scope>NUCLEOTIDE SEQUENCE</scope>
</reference>
<sequence length="34" mass="4072">FNRENLIVKMISIDSSKSQKDKMEILANNDRRYN</sequence>
<dbReference type="AlphaFoldDB" id="A0A820HIU4"/>
<evidence type="ECO:0000313" key="2">
    <source>
        <dbReference type="Proteomes" id="UP000663874"/>
    </source>
</evidence>
<dbReference type="EMBL" id="CAJOBE010032001">
    <property type="protein sequence ID" value="CAF4295322.1"/>
    <property type="molecule type" value="Genomic_DNA"/>
</dbReference>
<feature type="non-terminal residue" evidence="1">
    <location>
        <position position="1"/>
    </location>
</feature>
<accession>A0A820HIU4</accession>
<name>A0A820HIU4_9BILA</name>
<protein>
    <submittedName>
        <fullName evidence="1">Uncharacterized protein</fullName>
    </submittedName>
</protein>
<proteinExistence type="predicted"/>
<comment type="caution">
    <text evidence="1">The sequence shown here is derived from an EMBL/GenBank/DDBJ whole genome shotgun (WGS) entry which is preliminary data.</text>
</comment>